<organism evidence="1 2">
    <name type="scientific">Helianthus annuus</name>
    <name type="common">Common sunflower</name>
    <dbReference type="NCBI Taxonomy" id="4232"/>
    <lineage>
        <taxon>Eukaryota</taxon>
        <taxon>Viridiplantae</taxon>
        <taxon>Streptophyta</taxon>
        <taxon>Embryophyta</taxon>
        <taxon>Tracheophyta</taxon>
        <taxon>Spermatophyta</taxon>
        <taxon>Magnoliopsida</taxon>
        <taxon>eudicotyledons</taxon>
        <taxon>Gunneridae</taxon>
        <taxon>Pentapetalae</taxon>
        <taxon>asterids</taxon>
        <taxon>campanulids</taxon>
        <taxon>Asterales</taxon>
        <taxon>Asteraceae</taxon>
        <taxon>Asteroideae</taxon>
        <taxon>Heliantheae alliance</taxon>
        <taxon>Heliantheae</taxon>
        <taxon>Helianthus</taxon>
    </lineage>
</organism>
<dbReference type="Proteomes" id="UP000215914">
    <property type="component" value="Unassembled WGS sequence"/>
</dbReference>
<keyword evidence="1" id="KW-0540">Nuclease</keyword>
<keyword evidence="1" id="KW-0255">Endonuclease</keyword>
<dbReference type="Gene3D" id="3.60.10.10">
    <property type="entry name" value="Endonuclease/exonuclease/phosphatase"/>
    <property type="match status" value="1"/>
</dbReference>
<proteinExistence type="predicted"/>
<dbReference type="AlphaFoldDB" id="A0A9K3JQI2"/>
<comment type="caution">
    <text evidence="1">The sequence shown here is derived from an EMBL/GenBank/DDBJ whole genome shotgun (WGS) entry which is preliminary data.</text>
</comment>
<reference evidence="1" key="1">
    <citation type="journal article" date="2017" name="Nature">
        <title>The sunflower genome provides insights into oil metabolism, flowering and Asterid evolution.</title>
        <authorList>
            <person name="Badouin H."/>
            <person name="Gouzy J."/>
            <person name="Grassa C.J."/>
            <person name="Murat F."/>
            <person name="Staton S.E."/>
            <person name="Cottret L."/>
            <person name="Lelandais-Briere C."/>
            <person name="Owens G.L."/>
            <person name="Carrere S."/>
            <person name="Mayjonade B."/>
            <person name="Legrand L."/>
            <person name="Gill N."/>
            <person name="Kane N.C."/>
            <person name="Bowers J.E."/>
            <person name="Hubner S."/>
            <person name="Bellec A."/>
            <person name="Berard A."/>
            <person name="Berges H."/>
            <person name="Blanchet N."/>
            <person name="Boniface M.C."/>
            <person name="Brunel D."/>
            <person name="Catrice O."/>
            <person name="Chaidir N."/>
            <person name="Claudel C."/>
            <person name="Donnadieu C."/>
            <person name="Faraut T."/>
            <person name="Fievet G."/>
            <person name="Helmstetter N."/>
            <person name="King M."/>
            <person name="Knapp S.J."/>
            <person name="Lai Z."/>
            <person name="Le Paslier M.C."/>
            <person name="Lippi Y."/>
            <person name="Lorenzon L."/>
            <person name="Mandel J.R."/>
            <person name="Marage G."/>
            <person name="Marchand G."/>
            <person name="Marquand E."/>
            <person name="Bret-Mestries E."/>
            <person name="Morien E."/>
            <person name="Nambeesan S."/>
            <person name="Nguyen T."/>
            <person name="Pegot-Espagnet P."/>
            <person name="Pouilly N."/>
            <person name="Raftis F."/>
            <person name="Sallet E."/>
            <person name="Schiex T."/>
            <person name="Thomas J."/>
            <person name="Vandecasteele C."/>
            <person name="Vares D."/>
            <person name="Vear F."/>
            <person name="Vautrin S."/>
            <person name="Crespi M."/>
            <person name="Mangin B."/>
            <person name="Burke J.M."/>
            <person name="Salse J."/>
            <person name="Munos S."/>
            <person name="Vincourt P."/>
            <person name="Rieseberg L.H."/>
            <person name="Langlade N.B."/>
        </authorList>
    </citation>
    <scope>NUCLEOTIDE SEQUENCE</scope>
    <source>
        <tissue evidence="1">Leaves</tissue>
    </source>
</reference>
<keyword evidence="2" id="KW-1185">Reference proteome</keyword>
<keyword evidence="1" id="KW-0378">Hydrolase</keyword>
<dbReference type="EMBL" id="MNCJ02000317">
    <property type="protein sequence ID" value="KAF5819108.1"/>
    <property type="molecule type" value="Genomic_DNA"/>
</dbReference>
<dbReference type="InterPro" id="IPR036691">
    <property type="entry name" value="Endo/exonu/phosph_ase_sf"/>
</dbReference>
<dbReference type="Gramene" id="mRNA:HanXRQr2_Chr02g0073891">
    <property type="protein sequence ID" value="CDS:HanXRQr2_Chr02g0073891.1"/>
    <property type="gene ID" value="HanXRQr2_Chr02g0073891"/>
</dbReference>
<sequence length="148" mass="16928">MEWVDAVGKSGGLISVWYHGLFYKDVVVKDRNFLLVVGKVKGLAKQVCVVNVYAPQDALAKRDLCLKLRDLKYLVDGYWIFIGDFNEVRFPEECLNSQFNATTAQRLNDFVNDLGLLEYNMSGYKYTFRAGNSDKLNKIDRPLVCPVF</sequence>
<evidence type="ECO:0000313" key="2">
    <source>
        <dbReference type="Proteomes" id="UP000215914"/>
    </source>
</evidence>
<accession>A0A9K3JQI2</accession>
<name>A0A9K3JQI2_HELAN</name>
<dbReference type="SUPFAM" id="SSF56219">
    <property type="entry name" value="DNase I-like"/>
    <property type="match status" value="1"/>
</dbReference>
<evidence type="ECO:0000313" key="1">
    <source>
        <dbReference type="EMBL" id="KAF5819108.1"/>
    </source>
</evidence>
<protein>
    <submittedName>
        <fullName evidence="1">Endonuclease/exonuclease/phosphatase superfamily</fullName>
    </submittedName>
</protein>
<gene>
    <name evidence="1" type="ORF">HanXRQr2_Chr02g0073891</name>
</gene>
<reference evidence="1" key="2">
    <citation type="submission" date="2020-06" db="EMBL/GenBank/DDBJ databases">
        <title>Helianthus annuus Genome sequencing and assembly Release 2.</title>
        <authorList>
            <person name="Gouzy J."/>
            <person name="Langlade N."/>
            <person name="Munos S."/>
        </authorList>
    </citation>
    <scope>NUCLEOTIDE SEQUENCE</scope>
    <source>
        <tissue evidence="1">Leaves</tissue>
    </source>
</reference>
<dbReference type="GO" id="GO:0004519">
    <property type="term" value="F:endonuclease activity"/>
    <property type="evidence" value="ECO:0007669"/>
    <property type="project" value="UniProtKB-KW"/>
</dbReference>